<reference evidence="1" key="2">
    <citation type="submission" date="2023-01" db="EMBL/GenBank/DDBJ databases">
        <title>Draft genome sequence of Portibacter lacus strain NBRC 108769.</title>
        <authorList>
            <person name="Sun Q."/>
            <person name="Mori K."/>
        </authorList>
    </citation>
    <scope>NUCLEOTIDE SEQUENCE</scope>
    <source>
        <strain evidence="1">NBRC 108769</strain>
    </source>
</reference>
<evidence type="ECO:0000313" key="2">
    <source>
        <dbReference type="Proteomes" id="UP001156666"/>
    </source>
</evidence>
<proteinExistence type="predicted"/>
<organism evidence="1 2">
    <name type="scientific">Portibacter lacus</name>
    <dbReference type="NCBI Taxonomy" id="1099794"/>
    <lineage>
        <taxon>Bacteria</taxon>
        <taxon>Pseudomonadati</taxon>
        <taxon>Bacteroidota</taxon>
        <taxon>Saprospiria</taxon>
        <taxon>Saprospirales</taxon>
        <taxon>Haliscomenobacteraceae</taxon>
        <taxon>Portibacter</taxon>
    </lineage>
</organism>
<keyword evidence="2" id="KW-1185">Reference proteome</keyword>
<name>A0AA37SKV3_9BACT</name>
<dbReference type="InterPro" id="IPR036361">
    <property type="entry name" value="SAP_dom_sf"/>
</dbReference>
<evidence type="ECO:0008006" key="3">
    <source>
        <dbReference type="Google" id="ProtNLM"/>
    </source>
</evidence>
<evidence type="ECO:0000313" key="1">
    <source>
        <dbReference type="EMBL" id="GLR16051.1"/>
    </source>
</evidence>
<dbReference type="GO" id="GO:0003677">
    <property type="term" value="F:DNA binding"/>
    <property type="evidence" value="ECO:0007669"/>
    <property type="project" value="InterPro"/>
</dbReference>
<sequence>MEPVEQPNNPLHGVKLLDMLEYLVAEHGWEKLHKMTSINVFGSRPTIKSGLKMLRKNTWAREKIEELYAESFRKK</sequence>
<accession>A0AA37SKV3</accession>
<dbReference type="RefSeq" id="WP_235294694.1">
    <property type="nucleotide sequence ID" value="NZ_BSOH01000003.1"/>
</dbReference>
<gene>
    <name evidence="1" type="ORF">GCM10007940_06660</name>
</gene>
<dbReference type="AlphaFoldDB" id="A0AA37SKV3"/>
<comment type="caution">
    <text evidence="1">The sequence shown here is derived from an EMBL/GenBank/DDBJ whole genome shotgun (WGS) entry which is preliminary data.</text>
</comment>
<reference evidence="1" key="1">
    <citation type="journal article" date="2014" name="Int. J. Syst. Evol. Microbiol.">
        <title>Complete genome sequence of Corynebacterium casei LMG S-19264T (=DSM 44701T), isolated from a smear-ripened cheese.</title>
        <authorList>
            <consortium name="US DOE Joint Genome Institute (JGI-PGF)"/>
            <person name="Walter F."/>
            <person name="Albersmeier A."/>
            <person name="Kalinowski J."/>
            <person name="Ruckert C."/>
        </authorList>
    </citation>
    <scope>NUCLEOTIDE SEQUENCE</scope>
    <source>
        <strain evidence="1">NBRC 108769</strain>
    </source>
</reference>
<dbReference type="InterPro" id="IPR018668">
    <property type="entry name" value="DNA-binding_VF530-like"/>
</dbReference>
<dbReference type="EMBL" id="BSOH01000003">
    <property type="protein sequence ID" value="GLR16051.1"/>
    <property type="molecule type" value="Genomic_DNA"/>
</dbReference>
<dbReference type="Pfam" id="PF09905">
    <property type="entry name" value="VF530"/>
    <property type="match status" value="1"/>
</dbReference>
<dbReference type="Proteomes" id="UP001156666">
    <property type="component" value="Unassembled WGS sequence"/>
</dbReference>
<protein>
    <recommendedName>
        <fullName evidence="3">DUF2132 domain-containing protein</fullName>
    </recommendedName>
</protein>
<dbReference type="Gene3D" id="1.10.720.30">
    <property type="entry name" value="SAP domain"/>
    <property type="match status" value="1"/>
</dbReference>